<evidence type="ECO:0000313" key="11">
    <source>
        <dbReference type="Proteomes" id="UP000587527"/>
    </source>
</evidence>
<evidence type="ECO:0000256" key="5">
    <source>
        <dbReference type="ARBA" id="ARBA00023136"/>
    </source>
</evidence>
<protein>
    <submittedName>
        <fullName evidence="10">Putative ABC transport system permease protein</fullName>
    </submittedName>
</protein>
<feature type="transmembrane region" description="Helical" evidence="8">
    <location>
        <begin position="20"/>
        <end position="42"/>
    </location>
</feature>
<organism evidence="10 11">
    <name type="scientific">Allocatelliglobosispora scoriae</name>
    <dbReference type="NCBI Taxonomy" id="643052"/>
    <lineage>
        <taxon>Bacteria</taxon>
        <taxon>Bacillati</taxon>
        <taxon>Actinomycetota</taxon>
        <taxon>Actinomycetes</taxon>
        <taxon>Micromonosporales</taxon>
        <taxon>Micromonosporaceae</taxon>
        <taxon>Allocatelliglobosispora</taxon>
    </lineage>
</organism>
<dbReference type="GO" id="GO:0022857">
    <property type="term" value="F:transmembrane transporter activity"/>
    <property type="evidence" value="ECO:0007669"/>
    <property type="project" value="TreeGrafter"/>
</dbReference>
<feature type="transmembrane region" description="Helical" evidence="8">
    <location>
        <begin position="307"/>
        <end position="330"/>
    </location>
</feature>
<gene>
    <name evidence="10" type="ORF">F4553_007731</name>
</gene>
<evidence type="ECO:0000256" key="2">
    <source>
        <dbReference type="ARBA" id="ARBA00022475"/>
    </source>
</evidence>
<feature type="region of interest" description="Disordered" evidence="7">
    <location>
        <begin position="453"/>
        <end position="487"/>
    </location>
</feature>
<evidence type="ECO:0000256" key="3">
    <source>
        <dbReference type="ARBA" id="ARBA00022692"/>
    </source>
</evidence>
<feature type="compositionally biased region" description="Pro residues" evidence="7">
    <location>
        <begin position="467"/>
        <end position="477"/>
    </location>
</feature>
<dbReference type="AlphaFoldDB" id="A0A841BYS9"/>
<evidence type="ECO:0000256" key="6">
    <source>
        <dbReference type="ARBA" id="ARBA00038076"/>
    </source>
</evidence>
<keyword evidence="4 8" id="KW-1133">Transmembrane helix</keyword>
<dbReference type="PANTHER" id="PTHR30572:SF4">
    <property type="entry name" value="ABC TRANSPORTER PERMEASE YTRF"/>
    <property type="match status" value="1"/>
</dbReference>
<dbReference type="InterPro" id="IPR003838">
    <property type="entry name" value="ABC3_permease_C"/>
</dbReference>
<keyword evidence="2" id="KW-1003">Cell membrane</keyword>
<evidence type="ECO:0000256" key="8">
    <source>
        <dbReference type="SAM" id="Phobius"/>
    </source>
</evidence>
<keyword evidence="3 8" id="KW-0812">Transmembrane</keyword>
<dbReference type="GO" id="GO:0005886">
    <property type="term" value="C:plasma membrane"/>
    <property type="evidence" value="ECO:0007669"/>
    <property type="project" value="UniProtKB-SubCell"/>
</dbReference>
<feature type="transmembrane region" description="Helical" evidence="8">
    <location>
        <begin position="350"/>
        <end position="368"/>
    </location>
</feature>
<dbReference type="EMBL" id="JACHMN010000003">
    <property type="protein sequence ID" value="MBB5874297.1"/>
    <property type="molecule type" value="Genomic_DNA"/>
</dbReference>
<dbReference type="Pfam" id="PF02687">
    <property type="entry name" value="FtsX"/>
    <property type="match status" value="2"/>
</dbReference>
<feature type="transmembrane region" description="Helical" evidence="8">
    <location>
        <begin position="707"/>
        <end position="732"/>
    </location>
</feature>
<accession>A0A841BYS9</accession>
<evidence type="ECO:0000259" key="9">
    <source>
        <dbReference type="Pfam" id="PF02687"/>
    </source>
</evidence>
<feature type="transmembrane region" description="Helical" evidence="8">
    <location>
        <begin position="424"/>
        <end position="445"/>
    </location>
</feature>
<dbReference type="PANTHER" id="PTHR30572">
    <property type="entry name" value="MEMBRANE COMPONENT OF TRANSPORTER-RELATED"/>
    <property type="match status" value="1"/>
</dbReference>
<name>A0A841BYS9_9ACTN</name>
<feature type="transmembrane region" description="Helical" evidence="8">
    <location>
        <begin position="251"/>
        <end position="276"/>
    </location>
</feature>
<evidence type="ECO:0000256" key="7">
    <source>
        <dbReference type="SAM" id="MobiDB-lite"/>
    </source>
</evidence>
<evidence type="ECO:0000313" key="10">
    <source>
        <dbReference type="EMBL" id="MBB5874297.1"/>
    </source>
</evidence>
<evidence type="ECO:0000256" key="4">
    <source>
        <dbReference type="ARBA" id="ARBA00022989"/>
    </source>
</evidence>
<dbReference type="Proteomes" id="UP000587527">
    <property type="component" value="Unassembled WGS sequence"/>
</dbReference>
<reference evidence="10 11" key="1">
    <citation type="submission" date="2020-08" db="EMBL/GenBank/DDBJ databases">
        <title>Sequencing the genomes of 1000 actinobacteria strains.</title>
        <authorList>
            <person name="Klenk H.-P."/>
        </authorList>
    </citation>
    <scope>NUCLEOTIDE SEQUENCE [LARGE SCALE GENOMIC DNA]</scope>
    <source>
        <strain evidence="10 11">DSM 45362</strain>
    </source>
</reference>
<keyword evidence="11" id="KW-1185">Reference proteome</keyword>
<comment type="similarity">
    <text evidence="6">Belongs to the ABC-4 integral membrane protein family.</text>
</comment>
<feature type="transmembrane region" description="Helical" evidence="8">
    <location>
        <begin position="655"/>
        <end position="679"/>
    </location>
</feature>
<feature type="domain" description="ABC3 transporter permease C-terminal" evidence="9">
    <location>
        <begin position="258"/>
        <end position="371"/>
    </location>
</feature>
<sequence length="795" mass="80917">MSALGRVVRAGVGRRRVQTVVIAMVVLLAVTAAVLGATLMVASNGPFDRAFDQQHGAHLTAEFDATKATLEQVAASAGAAGVTASAGPFPTTAISPESEGARHLQPITVVGRTDPGGRVDAVALTSGRWVSALGEIVVQGDPRMPPSMQPKVGDVLSLPDLPDKPSLTVVGVARSVSGTAGGWVTPAQVTALIPAGRSGGYQMLYRFASADTAAQIDADRAAIEGTVAAGAVAGMRSWLTTKAVSSGNTILLVPFLIAFGVLGVLMAVLIIGNVIAGAVSTGTRRIGILKALGFTPNQVVRAYTVQALIPASVGAVLGVVTGNVLAIPILAETNSIYGTADTGVTPWVDAVVLAGALAMVAVTAWAAASRAGRLRTVDVLAVGRTPGPGRGQWAARLAGRFPLPRPVTLGLAHPFARPLRTATIVMAIAFGAASATFAVGLSASLNEVQATERHGDVEITPGRQMSGPPPEGTPPGGEPGRVAMGPPEAPDPVAVVKAITAQAGTSGYSGVARSEVTVAGITEELDIVGFTGDNSAYGYRMISGSWLTGPGQIVVAKPFLTATHTTIGDSVVLTDHSTPITVRIVGEVFNSENKGLELLTDAATLMAAEPDLRPMEYNITLKPGTDAAAYVASLNTALTGAGATAEVTEDDTAEFIVIVDALAALLTLLLVTVAALGVLNMVVLETRERVHDLGVHKALGMTPRQTISMVVSSVIVTGLIGGAIGAPAGVLLQRLVIGEMGRVTGFSLPTSVVDVYRPAELVVFGLGGLLIAVVGSLLPAGWAARTRTATALRTE</sequence>
<dbReference type="RefSeq" id="WP_184846318.1">
    <property type="nucleotide sequence ID" value="NZ_JACHMN010000003.1"/>
</dbReference>
<feature type="transmembrane region" description="Helical" evidence="8">
    <location>
        <begin position="761"/>
        <end position="784"/>
    </location>
</feature>
<comment type="caution">
    <text evidence="10">The sequence shown here is derived from an EMBL/GenBank/DDBJ whole genome shotgun (WGS) entry which is preliminary data.</text>
</comment>
<evidence type="ECO:0000256" key="1">
    <source>
        <dbReference type="ARBA" id="ARBA00004651"/>
    </source>
</evidence>
<feature type="domain" description="ABC3 transporter permease C-terminal" evidence="9">
    <location>
        <begin position="666"/>
        <end position="780"/>
    </location>
</feature>
<dbReference type="InterPro" id="IPR050250">
    <property type="entry name" value="Macrolide_Exporter_MacB"/>
</dbReference>
<comment type="subcellular location">
    <subcellularLocation>
        <location evidence="1">Cell membrane</location>
        <topology evidence="1">Multi-pass membrane protein</topology>
    </subcellularLocation>
</comment>
<keyword evidence="5 8" id="KW-0472">Membrane</keyword>
<proteinExistence type="inferred from homology"/>